<dbReference type="PROSITE" id="PS01047">
    <property type="entry name" value="HMA_1"/>
    <property type="match status" value="1"/>
</dbReference>
<dbReference type="SUPFAM" id="SSF55008">
    <property type="entry name" value="HMA, heavy metal-associated domain"/>
    <property type="match status" value="1"/>
</dbReference>
<organism evidence="3 4">
    <name type="scientific">Mycetocola manganoxydans</name>
    <dbReference type="NCBI Taxonomy" id="699879"/>
    <lineage>
        <taxon>Bacteria</taxon>
        <taxon>Bacillati</taxon>
        <taxon>Actinomycetota</taxon>
        <taxon>Actinomycetes</taxon>
        <taxon>Micrococcales</taxon>
        <taxon>Microbacteriaceae</taxon>
        <taxon>Mycetocola</taxon>
    </lineage>
</organism>
<feature type="domain" description="HMA" evidence="2">
    <location>
        <begin position="41"/>
        <end position="109"/>
    </location>
</feature>
<reference evidence="3 4" key="1">
    <citation type="submission" date="2018-10" db="EMBL/GenBank/DDBJ databases">
        <authorList>
            <person name="Li J."/>
        </authorList>
    </citation>
    <scope>NUCLEOTIDE SEQUENCE [LARGE SCALE GENOMIC DNA]</scope>
    <source>
        <strain evidence="3 4">CCTCC AB209002</strain>
    </source>
</reference>
<evidence type="ECO:0000313" key="4">
    <source>
        <dbReference type="Proteomes" id="UP000270299"/>
    </source>
</evidence>
<dbReference type="CDD" id="cd00371">
    <property type="entry name" value="HMA"/>
    <property type="match status" value="1"/>
</dbReference>
<dbReference type="GO" id="GO:0046872">
    <property type="term" value="F:metal ion binding"/>
    <property type="evidence" value="ECO:0007669"/>
    <property type="project" value="UniProtKB-KW"/>
</dbReference>
<accession>A0A3L6ZTR7</accession>
<keyword evidence="4" id="KW-1185">Reference proteome</keyword>
<gene>
    <name evidence="3" type="ORF">D9V29_08410</name>
</gene>
<dbReference type="PROSITE" id="PS50846">
    <property type="entry name" value="HMA_2"/>
    <property type="match status" value="1"/>
</dbReference>
<evidence type="ECO:0000259" key="2">
    <source>
        <dbReference type="PROSITE" id="PS50846"/>
    </source>
</evidence>
<dbReference type="InterPro" id="IPR017969">
    <property type="entry name" value="Heavy-metal-associated_CS"/>
</dbReference>
<dbReference type="AlphaFoldDB" id="A0A3L6ZTR7"/>
<dbReference type="EMBL" id="RCUV01000008">
    <property type="protein sequence ID" value="RLP71366.1"/>
    <property type="molecule type" value="Genomic_DNA"/>
</dbReference>
<evidence type="ECO:0000313" key="3">
    <source>
        <dbReference type="EMBL" id="RLP71366.1"/>
    </source>
</evidence>
<sequence length="113" mass="11638">MMCTPNTTNDLGLTDANSSCNCGTHDHGTTKQSTVASPTATTENYLVTGMTCSHCVASVTEELSALPGVESVNVQLNAGAPSRVTVASNTTLDIDAVRTAIDEAGYELAGTER</sequence>
<name>A0A3L6ZTR7_9MICO</name>
<evidence type="ECO:0000256" key="1">
    <source>
        <dbReference type="ARBA" id="ARBA00022723"/>
    </source>
</evidence>
<protein>
    <submittedName>
        <fullName evidence="3">Heavy-metal-associated domain-containing protein</fullName>
    </submittedName>
</protein>
<dbReference type="Proteomes" id="UP000270299">
    <property type="component" value="Unassembled WGS sequence"/>
</dbReference>
<dbReference type="InterPro" id="IPR036163">
    <property type="entry name" value="HMA_dom_sf"/>
</dbReference>
<dbReference type="InterPro" id="IPR006121">
    <property type="entry name" value="HMA_dom"/>
</dbReference>
<dbReference type="Pfam" id="PF00403">
    <property type="entry name" value="HMA"/>
    <property type="match status" value="1"/>
</dbReference>
<proteinExistence type="predicted"/>
<keyword evidence="1" id="KW-0479">Metal-binding</keyword>
<dbReference type="OrthoDB" id="9813965at2"/>
<dbReference type="Gene3D" id="3.30.70.100">
    <property type="match status" value="1"/>
</dbReference>
<comment type="caution">
    <text evidence="3">The sequence shown here is derived from an EMBL/GenBank/DDBJ whole genome shotgun (WGS) entry which is preliminary data.</text>
</comment>